<accession>A0AA41WB13</accession>
<feature type="domain" description="HD/PDEase" evidence="8">
    <location>
        <begin position="33"/>
        <end position="170"/>
    </location>
</feature>
<keyword evidence="6" id="KW-0479">Metal-binding</keyword>
<dbReference type="GO" id="GO:0002953">
    <property type="term" value="F:5'-deoxynucleotidase activity"/>
    <property type="evidence" value="ECO:0007669"/>
    <property type="project" value="UniProtKB-EC"/>
</dbReference>
<evidence type="ECO:0000256" key="2">
    <source>
        <dbReference type="ARBA" id="ARBA00001936"/>
    </source>
</evidence>
<evidence type="ECO:0000256" key="7">
    <source>
        <dbReference type="ARBA" id="ARBA00022801"/>
    </source>
</evidence>
<evidence type="ECO:0000256" key="4">
    <source>
        <dbReference type="ARBA" id="ARBA00011738"/>
    </source>
</evidence>
<dbReference type="Proteomes" id="UP001165306">
    <property type="component" value="Unassembled WGS sequence"/>
</dbReference>
<dbReference type="SMART" id="SM00471">
    <property type="entry name" value="HDc"/>
    <property type="match status" value="1"/>
</dbReference>
<gene>
    <name evidence="9" type="ORF">NET02_09120</name>
</gene>
<dbReference type="Gene3D" id="1.10.3210.10">
    <property type="entry name" value="Hypothetical protein af1432"/>
    <property type="match status" value="1"/>
</dbReference>
<evidence type="ECO:0000313" key="10">
    <source>
        <dbReference type="Proteomes" id="UP001165306"/>
    </source>
</evidence>
<dbReference type="SUPFAM" id="SSF109604">
    <property type="entry name" value="HD-domain/PDEase-like"/>
    <property type="match status" value="1"/>
</dbReference>
<name>A0AA41WB13_9BACT</name>
<comment type="catalytic activity">
    <reaction evidence="1">
        <text>a 2'-deoxyribonucleoside 5'-phosphate + H2O = a 2'-deoxyribonucleoside + phosphate</text>
        <dbReference type="Rhea" id="RHEA:36167"/>
        <dbReference type="ChEBI" id="CHEBI:15377"/>
        <dbReference type="ChEBI" id="CHEBI:18274"/>
        <dbReference type="ChEBI" id="CHEBI:43474"/>
        <dbReference type="ChEBI" id="CHEBI:65317"/>
        <dbReference type="EC" id="3.1.3.89"/>
    </reaction>
</comment>
<dbReference type="InterPro" id="IPR006674">
    <property type="entry name" value="HD_domain"/>
</dbReference>
<evidence type="ECO:0000259" key="8">
    <source>
        <dbReference type="SMART" id="SM00471"/>
    </source>
</evidence>
<dbReference type="EC" id="3.1.3.89" evidence="5"/>
<dbReference type="InterPro" id="IPR039356">
    <property type="entry name" value="YfbR/HDDC2"/>
</dbReference>
<proteinExistence type="predicted"/>
<sequence length="213" mass="23492">MGQHWDALLDFLEQAGRLKRLRRKGWVDRGVAAPESVADHSYRLALLALLAGSLHPEIDVGRAAILALVHDLPEALAGDQTPFDRQLEAGADPAQLFRSYPSYSPEAEAEKSARERAALAQMVARLPDELARLLSEAWEEYEAGATPEARLVRQFDKLETALQAIEYRTEQPEITIDSFLLGADAESVDPLARELLGAILERAGPVGERMNQD</sequence>
<keyword evidence="7" id="KW-0378">Hydrolase</keyword>
<evidence type="ECO:0000256" key="6">
    <source>
        <dbReference type="ARBA" id="ARBA00022723"/>
    </source>
</evidence>
<evidence type="ECO:0000313" key="9">
    <source>
        <dbReference type="EMBL" id="MCM8749306.1"/>
    </source>
</evidence>
<comment type="cofactor">
    <cofactor evidence="2">
        <name>Mn(2+)</name>
        <dbReference type="ChEBI" id="CHEBI:29035"/>
    </cofactor>
</comment>
<dbReference type="AlphaFoldDB" id="A0AA41WB13"/>
<dbReference type="Pfam" id="PF13023">
    <property type="entry name" value="HD_3"/>
    <property type="match status" value="1"/>
</dbReference>
<dbReference type="PANTHER" id="PTHR11845">
    <property type="entry name" value="5'-DEOXYNUCLEOTIDASE HDDC2"/>
    <property type="match status" value="1"/>
</dbReference>
<comment type="caution">
    <text evidence="9">The sequence shown here is derived from an EMBL/GenBank/DDBJ whole genome shotgun (WGS) entry which is preliminary data.</text>
</comment>
<keyword evidence="10" id="KW-1185">Reference proteome</keyword>
<evidence type="ECO:0000256" key="1">
    <source>
        <dbReference type="ARBA" id="ARBA00001638"/>
    </source>
</evidence>
<evidence type="ECO:0000256" key="5">
    <source>
        <dbReference type="ARBA" id="ARBA00012964"/>
    </source>
</evidence>
<evidence type="ECO:0000256" key="3">
    <source>
        <dbReference type="ARBA" id="ARBA00001941"/>
    </source>
</evidence>
<comment type="cofactor">
    <cofactor evidence="3">
        <name>Co(2+)</name>
        <dbReference type="ChEBI" id="CHEBI:48828"/>
    </cofactor>
</comment>
<organism evidence="9 10">
    <name type="scientific">Thermalbibacter longus</name>
    <dbReference type="NCBI Taxonomy" id="2951981"/>
    <lineage>
        <taxon>Bacteria</taxon>
        <taxon>Pseudomonadati</taxon>
        <taxon>Thermomicrobiota</taxon>
        <taxon>Thermomicrobia</taxon>
        <taxon>Thermomicrobiales</taxon>
        <taxon>Thermomicrobiaceae</taxon>
        <taxon>Thermalbibacter</taxon>
    </lineage>
</organism>
<dbReference type="InterPro" id="IPR003607">
    <property type="entry name" value="HD/PDEase_dom"/>
</dbReference>
<dbReference type="EMBL" id="JAMSLR010000005">
    <property type="protein sequence ID" value="MCM8749306.1"/>
    <property type="molecule type" value="Genomic_DNA"/>
</dbReference>
<dbReference type="GO" id="GO:0046872">
    <property type="term" value="F:metal ion binding"/>
    <property type="evidence" value="ECO:0007669"/>
    <property type="project" value="UniProtKB-KW"/>
</dbReference>
<dbReference type="RefSeq" id="WP_284057086.1">
    <property type="nucleotide sequence ID" value="NZ_JAMSLR010000005.1"/>
</dbReference>
<reference evidence="9" key="1">
    <citation type="submission" date="2022-06" db="EMBL/GenBank/DDBJ databases">
        <title>CFH 74404 Thermomicrobiaceae sp.</title>
        <authorList>
            <person name="Ming H."/>
            <person name="Li W.-J."/>
            <person name="Zhao Z."/>
        </authorList>
    </citation>
    <scope>NUCLEOTIDE SEQUENCE</scope>
    <source>
        <strain evidence="9">CFH 74404</strain>
    </source>
</reference>
<protein>
    <recommendedName>
        <fullName evidence="5">5'-deoxynucleotidase</fullName>
        <ecNumber evidence="5">3.1.3.89</ecNumber>
    </recommendedName>
</protein>
<comment type="subunit">
    <text evidence="4">Homodimer.</text>
</comment>
<dbReference type="PANTHER" id="PTHR11845:SF13">
    <property type="entry name" value="5'-DEOXYNUCLEOTIDASE HDDC2"/>
    <property type="match status" value="1"/>
</dbReference>
<dbReference type="GO" id="GO:0005737">
    <property type="term" value="C:cytoplasm"/>
    <property type="evidence" value="ECO:0007669"/>
    <property type="project" value="TreeGrafter"/>
</dbReference>